<dbReference type="PANTHER" id="PTHR46082:SF6">
    <property type="entry name" value="AAA+ ATPASE DOMAIN-CONTAINING PROTEIN-RELATED"/>
    <property type="match status" value="1"/>
</dbReference>
<dbReference type="Proteomes" id="UP000547510">
    <property type="component" value="Unassembled WGS sequence"/>
</dbReference>
<reference evidence="4 5" key="1">
    <citation type="submission" date="2020-08" db="EMBL/GenBank/DDBJ databases">
        <title>Genomic Encyclopedia of Type Strains, Phase III (KMG-III): the genomes of soil and plant-associated and newly described type strains.</title>
        <authorList>
            <person name="Whitman W."/>
        </authorList>
    </citation>
    <scope>NUCLEOTIDE SEQUENCE [LARGE SCALE GENOMIC DNA]</scope>
    <source>
        <strain evidence="4 5">CECT 8640</strain>
    </source>
</reference>
<evidence type="ECO:0000256" key="1">
    <source>
        <dbReference type="SAM" id="MobiDB-lite"/>
    </source>
</evidence>
<dbReference type="SUPFAM" id="SSF52540">
    <property type="entry name" value="P-loop containing nucleoside triphosphate hydrolases"/>
    <property type="match status" value="1"/>
</dbReference>
<name>A0A841CQN6_9PSEU</name>
<accession>A0A841CQN6</accession>
<feature type="region of interest" description="Disordered" evidence="1">
    <location>
        <begin position="1"/>
        <end position="33"/>
    </location>
</feature>
<feature type="compositionally biased region" description="Gly residues" evidence="1">
    <location>
        <begin position="581"/>
        <end position="597"/>
    </location>
</feature>
<dbReference type="InterPro" id="IPR027417">
    <property type="entry name" value="P-loop_NTPase"/>
</dbReference>
<evidence type="ECO:0000313" key="4">
    <source>
        <dbReference type="EMBL" id="MBB5959530.1"/>
    </source>
</evidence>
<feature type="compositionally biased region" description="Basic and acidic residues" evidence="1">
    <location>
        <begin position="98"/>
        <end position="114"/>
    </location>
</feature>
<dbReference type="InterPro" id="IPR002182">
    <property type="entry name" value="NB-ARC"/>
</dbReference>
<feature type="domain" description="DUF7779" evidence="3">
    <location>
        <begin position="862"/>
        <end position="946"/>
    </location>
</feature>
<dbReference type="NCBIfam" id="NF040586">
    <property type="entry name" value="FxSxx_TPR"/>
    <property type="match status" value="1"/>
</dbReference>
<gene>
    <name evidence="4" type="ORF">FHS29_006151</name>
</gene>
<proteinExistence type="predicted"/>
<protein>
    <recommendedName>
        <fullName evidence="6">Tetratricopeptide repeat protein</fullName>
    </recommendedName>
</protein>
<dbReference type="InterPro" id="IPR047738">
    <property type="entry name" value="SAV_2336-like_N"/>
</dbReference>
<dbReference type="NCBIfam" id="NF041121">
    <property type="entry name" value="SAV_2336_NTERM"/>
    <property type="match status" value="1"/>
</dbReference>
<dbReference type="EMBL" id="JACHJN010000011">
    <property type="protein sequence ID" value="MBB5959530.1"/>
    <property type="molecule type" value="Genomic_DNA"/>
</dbReference>
<feature type="region of interest" description="Disordered" evidence="1">
    <location>
        <begin position="57"/>
        <end position="142"/>
    </location>
</feature>
<dbReference type="Pfam" id="PF25000">
    <property type="entry name" value="DUF7779"/>
    <property type="match status" value="1"/>
</dbReference>
<comment type="caution">
    <text evidence="4">The sequence shown here is derived from an EMBL/GenBank/DDBJ whole genome shotgun (WGS) entry which is preliminary data.</text>
</comment>
<feature type="region of interest" description="Disordered" evidence="1">
    <location>
        <begin position="581"/>
        <end position="613"/>
    </location>
</feature>
<evidence type="ECO:0008006" key="6">
    <source>
        <dbReference type="Google" id="ProtNLM"/>
    </source>
</evidence>
<dbReference type="RefSeq" id="WP_184696499.1">
    <property type="nucleotide sequence ID" value="NZ_JACHJN010000011.1"/>
</dbReference>
<dbReference type="Pfam" id="PF13424">
    <property type="entry name" value="TPR_12"/>
    <property type="match status" value="3"/>
</dbReference>
<dbReference type="InterPro" id="IPR053137">
    <property type="entry name" value="NLR-like"/>
</dbReference>
<dbReference type="InterPro" id="IPR056681">
    <property type="entry name" value="DUF7779"/>
</dbReference>
<dbReference type="Pfam" id="PF00931">
    <property type="entry name" value="NB-ARC"/>
    <property type="match status" value="1"/>
</dbReference>
<dbReference type="Pfam" id="PF13374">
    <property type="entry name" value="TPR_10"/>
    <property type="match status" value="1"/>
</dbReference>
<dbReference type="InterPro" id="IPR011990">
    <property type="entry name" value="TPR-like_helical_dom_sf"/>
</dbReference>
<evidence type="ECO:0000259" key="3">
    <source>
        <dbReference type="Pfam" id="PF25000"/>
    </source>
</evidence>
<dbReference type="Gene3D" id="3.40.50.300">
    <property type="entry name" value="P-loop containing nucleotide triphosphate hydrolases"/>
    <property type="match status" value="1"/>
</dbReference>
<evidence type="ECO:0000259" key="2">
    <source>
        <dbReference type="Pfam" id="PF00931"/>
    </source>
</evidence>
<evidence type="ECO:0000313" key="5">
    <source>
        <dbReference type="Proteomes" id="UP000547510"/>
    </source>
</evidence>
<sequence>MDPRRGVRDWAGVRAAVAQSARPSADPSADLSTDALSVRELRDAMWLAMVLSGQDLPSAADSPWRRARPGEAGPAGDPSAGRGGGASREDSPVPGPDRGARARSPAESRLREWAIDSGGAVSGRASDGAGPTLGASSAWPTVPALPDRRRIARALRPLMRGSPSPRDEELDEEATAVRAAQDRLWVPECRPTWWHPLEVVLVVDRAGSMAIWQQTAHEFRDLLTRQGAFRDVRLHHADFSVRTPEELVLHPETADSAEARPMAWTRLVEPTGRRLVLVLTDAVGEAWYTGAAEHVLHQWGQRMPVAVVHVLEQRLWHWGGLATRRVRLSAPAPGATNAHLRVSPAEPGFAFPDSAARGATPIPVLELSGSWFAGWARLLSAPGAEWIETTAALVHPFEGASPQVAPDDDTGDAPPTAREKVLGFRTVASAAAFQLAGLLAAAPLDLPTMKLVQRVLLPKTGLSVLAEVLLGGLLVRDQGHGPQDVFYDFHVGVREELLAGAHRADTVRVARLVADHAPPGATVLRNLAAALDQPETALPEISPEDLRHVRVQEAVFRALSGPYLPRAKRLAALRSEVAAGTGGQRGAAGVSTAGGGDMTRREQPGGPDQRPLVWGRVPLRNKDFVGREELLEQLRRRLAEGGATAVLPEALHGMGGVGKSQTVVEYLHRHESEYQLVWWVPAEHSAQIKTSFVELARKLDLPAGSADAAVPAVLEALAEGKPYPRWIMVFDNAERPEDLRRFLPTGPGQVVVTSRNADWSGHAHAVEVDLFTRAESIELLHRRGGELDDDEADALAAALGDLPLAIEQAAAWRAQTGMPVSEYLELLNLNRVQLIEAGTSDDDQLPVAAAWNVPLNLLGRDHPAALQLLQICAFFGPDPISLRLFRGVRDAPVPAELAEALNVPIKLDRAIREIKKYSLAKIDHRSNTIQLHRLVQAAVKNRLSERGRENMRHAVHVLLVNGDPQVPDVASNWKRYADLLPHAVASEAIDCEYTWARAMMTNFVKYLLASGDYDGAIDLSEHGVEIWRNTLGEDSLETLEMRRLHAVGLRRSGRVQEAILLNDRTYETLRNAVGDDHEQAISMRDVIAADRRFQGRFTEELEIQQDVYRTACRVLGEDDPNTLRYANNLASCYRLIGAFDRAHALDAETLERRVAVLGSDHLWTHRSQSALATDLRELGNYEAARTIQETTLKRQRELFGENHPYTIGATRNLAVSRCRVGDHEGGRELAQDCYTRYRRRYGERHLDSVTSLMTLSVDLRHLDDVAGALEMAERSHLLFAEIQGEEHPHTLIAATNLAVDYRLAGLLERAAELNTGVTATLDRIFGRNHPFGLVSATNLASDLAALGDHARAKDMDEDTLARSTRVLGGDHPSTLAVALNLAIDLRNLGMPEESAALQARTVEGLRRVLGEQHPTTVLATKLVRANCDMDTMQL</sequence>
<dbReference type="PANTHER" id="PTHR46082">
    <property type="entry name" value="ATP/GTP-BINDING PROTEIN-RELATED"/>
    <property type="match status" value="1"/>
</dbReference>
<dbReference type="GO" id="GO:0043531">
    <property type="term" value="F:ADP binding"/>
    <property type="evidence" value="ECO:0007669"/>
    <property type="project" value="InterPro"/>
</dbReference>
<feature type="domain" description="NB-ARC" evidence="2">
    <location>
        <begin position="628"/>
        <end position="785"/>
    </location>
</feature>
<dbReference type="SUPFAM" id="SSF48452">
    <property type="entry name" value="TPR-like"/>
    <property type="match status" value="4"/>
</dbReference>
<organism evidence="4 5">
    <name type="scientific">Saccharothrix tamanrassetensis</name>
    <dbReference type="NCBI Taxonomy" id="1051531"/>
    <lineage>
        <taxon>Bacteria</taxon>
        <taxon>Bacillati</taxon>
        <taxon>Actinomycetota</taxon>
        <taxon>Actinomycetes</taxon>
        <taxon>Pseudonocardiales</taxon>
        <taxon>Pseudonocardiaceae</taxon>
        <taxon>Saccharothrix</taxon>
    </lineage>
</organism>
<keyword evidence="5" id="KW-1185">Reference proteome</keyword>
<dbReference type="Gene3D" id="1.25.40.10">
    <property type="entry name" value="Tetratricopeptide repeat domain"/>
    <property type="match status" value="2"/>
</dbReference>